<evidence type="ECO:0000313" key="2">
    <source>
        <dbReference type="EMBL" id="HJD34168.1"/>
    </source>
</evidence>
<dbReference type="AlphaFoldDB" id="A0A9D2U391"/>
<reference evidence="2" key="2">
    <citation type="submission" date="2021-04" db="EMBL/GenBank/DDBJ databases">
        <authorList>
            <person name="Gilroy R."/>
        </authorList>
    </citation>
    <scope>NUCLEOTIDE SEQUENCE</scope>
    <source>
        <strain evidence="2">ChiGjej3B3-11674</strain>
    </source>
</reference>
<sequence length="122" mass="12513">MIFDRNASSGGTDVTHSQNTPQVTIQTPGTYEVSFHGNIGPVSTSTLPLTVSLYLQQQGATVPGAFIQHTFQAATDSAGVAFSQILSVTSVPAVLQVAGQGGNFFYGGINLTVQKIGGTPAA</sequence>
<proteinExistence type="predicted"/>
<dbReference type="Proteomes" id="UP000823897">
    <property type="component" value="Unassembled WGS sequence"/>
</dbReference>
<accession>A0A9D2U391</accession>
<evidence type="ECO:0008006" key="4">
    <source>
        <dbReference type="Google" id="ProtNLM"/>
    </source>
</evidence>
<protein>
    <recommendedName>
        <fullName evidence="4">BclA C-terminal domain-containing protein</fullName>
    </recommendedName>
</protein>
<organism evidence="2 3">
    <name type="scientific">Candidatus Mediterraneibacter tabaqchaliae</name>
    <dbReference type="NCBI Taxonomy" id="2838689"/>
    <lineage>
        <taxon>Bacteria</taxon>
        <taxon>Bacillati</taxon>
        <taxon>Bacillota</taxon>
        <taxon>Clostridia</taxon>
        <taxon>Lachnospirales</taxon>
        <taxon>Lachnospiraceae</taxon>
        <taxon>Mediterraneibacter</taxon>
    </lineage>
</organism>
<dbReference type="InterPro" id="IPR008983">
    <property type="entry name" value="Tumour_necrosis_fac-like_dom"/>
</dbReference>
<feature type="region of interest" description="Disordered" evidence="1">
    <location>
        <begin position="1"/>
        <end position="22"/>
    </location>
</feature>
<evidence type="ECO:0000256" key="1">
    <source>
        <dbReference type="SAM" id="MobiDB-lite"/>
    </source>
</evidence>
<evidence type="ECO:0000313" key="3">
    <source>
        <dbReference type="Proteomes" id="UP000823897"/>
    </source>
</evidence>
<reference evidence="2" key="1">
    <citation type="journal article" date="2021" name="PeerJ">
        <title>Extensive microbial diversity within the chicken gut microbiome revealed by metagenomics and culture.</title>
        <authorList>
            <person name="Gilroy R."/>
            <person name="Ravi A."/>
            <person name="Getino M."/>
            <person name="Pursley I."/>
            <person name="Horton D.L."/>
            <person name="Alikhan N.F."/>
            <person name="Baker D."/>
            <person name="Gharbi K."/>
            <person name="Hall N."/>
            <person name="Watson M."/>
            <person name="Adriaenssens E.M."/>
            <person name="Foster-Nyarko E."/>
            <person name="Jarju S."/>
            <person name="Secka A."/>
            <person name="Antonio M."/>
            <person name="Oren A."/>
            <person name="Chaudhuri R.R."/>
            <person name="La Ragione R."/>
            <person name="Hildebrand F."/>
            <person name="Pallen M.J."/>
        </authorList>
    </citation>
    <scope>NUCLEOTIDE SEQUENCE</scope>
    <source>
        <strain evidence="2">ChiGjej3B3-11674</strain>
    </source>
</reference>
<dbReference type="Gene3D" id="2.60.120.40">
    <property type="match status" value="1"/>
</dbReference>
<comment type="caution">
    <text evidence="2">The sequence shown here is derived from an EMBL/GenBank/DDBJ whole genome shotgun (WGS) entry which is preliminary data.</text>
</comment>
<gene>
    <name evidence="2" type="ORF">H9911_06480</name>
</gene>
<name>A0A9D2U391_9FIRM</name>
<dbReference type="EMBL" id="DWUV01000120">
    <property type="protein sequence ID" value="HJD34168.1"/>
    <property type="molecule type" value="Genomic_DNA"/>
</dbReference>